<evidence type="ECO:0000313" key="2">
    <source>
        <dbReference type="EMBL" id="MBW90131.1"/>
    </source>
</evidence>
<evidence type="ECO:0000313" key="1">
    <source>
        <dbReference type="EMBL" id="MBW90130.1"/>
    </source>
</evidence>
<proteinExistence type="predicted"/>
<accession>A0A2P2J9H5</accession>
<name>A0A2P2J9H5_RHIMU</name>
<sequence length="79" mass="9108">MREGAVAEWKLGTRKDRFPCVFTTRGSNLGYFKEHTRQTSGETASRQCCNLSSTCQMINLFLLSLSHRPKRKKKDNLNQ</sequence>
<dbReference type="EMBL" id="GGEC01009647">
    <property type="protein sequence ID" value="MBW90130.1"/>
    <property type="molecule type" value="Transcribed_RNA"/>
</dbReference>
<reference evidence="1" key="1">
    <citation type="submission" date="2018-02" db="EMBL/GenBank/DDBJ databases">
        <title>Rhizophora mucronata_Transcriptome.</title>
        <authorList>
            <person name="Meera S.P."/>
            <person name="Sreeshan A."/>
            <person name="Augustine A."/>
        </authorList>
    </citation>
    <scope>NUCLEOTIDE SEQUENCE</scope>
    <source>
        <tissue evidence="1">Leaf</tissue>
    </source>
</reference>
<protein>
    <submittedName>
        <fullName evidence="2">Uncharacterized protein MANES_12G005400</fullName>
    </submittedName>
</protein>
<dbReference type="EMBL" id="GGEC01009648">
    <property type="protein sequence ID" value="MBW90131.1"/>
    <property type="molecule type" value="Transcribed_RNA"/>
</dbReference>
<organism evidence="1">
    <name type="scientific">Rhizophora mucronata</name>
    <name type="common">Asiatic mangrove</name>
    <dbReference type="NCBI Taxonomy" id="61149"/>
    <lineage>
        <taxon>Eukaryota</taxon>
        <taxon>Viridiplantae</taxon>
        <taxon>Streptophyta</taxon>
        <taxon>Embryophyta</taxon>
        <taxon>Tracheophyta</taxon>
        <taxon>Spermatophyta</taxon>
        <taxon>Magnoliopsida</taxon>
        <taxon>eudicotyledons</taxon>
        <taxon>Gunneridae</taxon>
        <taxon>Pentapetalae</taxon>
        <taxon>rosids</taxon>
        <taxon>fabids</taxon>
        <taxon>Malpighiales</taxon>
        <taxon>Rhizophoraceae</taxon>
        <taxon>Rhizophora</taxon>
    </lineage>
</organism>
<dbReference type="AlphaFoldDB" id="A0A2P2J9H5"/>